<evidence type="ECO:0000256" key="6">
    <source>
        <dbReference type="ARBA" id="ARBA00023163"/>
    </source>
</evidence>
<dbReference type="InterPro" id="IPR036388">
    <property type="entry name" value="WH-like_DNA-bd_sf"/>
</dbReference>
<keyword evidence="4" id="KW-0805">Transcription regulation</keyword>
<keyword evidence="7" id="KW-0479">Metal-binding</keyword>
<feature type="binding site" evidence="7">
    <location>
        <position position="144"/>
    </location>
    <ligand>
        <name>Zn(2+)</name>
        <dbReference type="ChEBI" id="CHEBI:29105"/>
    </ligand>
</feature>
<feature type="compositionally biased region" description="Basic and acidic residues" evidence="8">
    <location>
        <begin position="161"/>
        <end position="171"/>
    </location>
</feature>
<keyword evidence="3 7" id="KW-0862">Zinc</keyword>
<feature type="region of interest" description="Disordered" evidence="8">
    <location>
        <begin position="146"/>
        <end position="171"/>
    </location>
</feature>
<comment type="cofactor">
    <cofactor evidence="7">
        <name>Zn(2+)</name>
        <dbReference type="ChEBI" id="CHEBI:29105"/>
    </cofactor>
    <text evidence="7">Binds 1 zinc ion per subunit.</text>
</comment>
<feature type="binding site" evidence="7">
    <location>
        <position position="101"/>
    </location>
    <ligand>
        <name>Zn(2+)</name>
        <dbReference type="ChEBI" id="CHEBI:29105"/>
    </ligand>
</feature>
<evidence type="ECO:0000256" key="4">
    <source>
        <dbReference type="ARBA" id="ARBA00023015"/>
    </source>
</evidence>
<evidence type="ECO:0000313" key="9">
    <source>
        <dbReference type="EMBL" id="HFT92556.1"/>
    </source>
</evidence>
<dbReference type="GO" id="GO:1900376">
    <property type="term" value="P:regulation of secondary metabolite biosynthetic process"/>
    <property type="evidence" value="ECO:0007669"/>
    <property type="project" value="TreeGrafter"/>
</dbReference>
<name>A0A7C3QUZ3_9BACT</name>
<comment type="similarity">
    <text evidence="1">Belongs to the Fur family.</text>
</comment>
<dbReference type="Gene3D" id="1.10.10.10">
    <property type="entry name" value="Winged helix-like DNA-binding domain superfamily/Winged helix DNA-binding domain"/>
    <property type="match status" value="1"/>
</dbReference>
<evidence type="ECO:0000256" key="7">
    <source>
        <dbReference type="PIRSR" id="PIRSR602481-1"/>
    </source>
</evidence>
<dbReference type="CDD" id="cd07153">
    <property type="entry name" value="Fur_like"/>
    <property type="match status" value="1"/>
</dbReference>
<sequence length="171" mass="19187">MKNAGLNVSEKFGIREAVMDAGLRLTGPRLAIFRILLEEGLHPSAEDVYRLLAPELPSLSRDTVYRTLATFEEAGLIRKFPSGEGVFRYDARMVPHHHFICSRCLKIVDVSMSETGSVRIPESLQSLGFVETVRMEFQGVCLSCQSSGKDVSPFRRVRPTRVPEPHQGENR</sequence>
<dbReference type="GO" id="GO:0003700">
    <property type="term" value="F:DNA-binding transcription factor activity"/>
    <property type="evidence" value="ECO:0007669"/>
    <property type="project" value="InterPro"/>
</dbReference>
<dbReference type="Pfam" id="PF01475">
    <property type="entry name" value="FUR"/>
    <property type="match status" value="1"/>
</dbReference>
<dbReference type="InterPro" id="IPR002481">
    <property type="entry name" value="FUR"/>
</dbReference>
<keyword evidence="2" id="KW-0678">Repressor</keyword>
<dbReference type="PANTHER" id="PTHR33202">
    <property type="entry name" value="ZINC UPTAKE REGULATION PROTEIN"/>
    <property type="match status" value="1"/>
</dbReference>
<accession>A0A7C3QUZ3</accession>
<dbReference type="PANTHER" id="PTHR33202:SF7">
    <property type="entry name" value="FERRIC UPTAKE REGULATION PROTEIN"/>
    <property type="match status" value="1"/>
</dbReference>
<dbReference type="EMBL" id="DTMM01000020">
    <property type="protein sequence ID" value="HFT92556.1"/>
    <property type="molecule type" value="Genomic_DNA"/>
</dbReference>
<evidence type="ECO:0000256" key="5">
    <source>
        <dbReference type="ARBA" id="ARBA00023125"/>
    </source>
</evidence>
<dbReference type="GO" id="GO:0045892">
    <property type="term" value="P:negative regulation of DNA-templated transcription"/>
    <property type="evidence" value="ECO:0007669"/>
    <property type="project" value="TreeGrafter"/>
</dbReference>
<gene>
    <name evidence="9" type="ORF">ENX03_01185</name>
</gene>
<dbReference type="GO" id="GO:0000976">
    <property type="term" value="F:transcription cis-regulatory region binding"/>
    <property type="evidence" value="ECO:0007669"/>
    <property type="project" value="TreeGrafter"/>
</dbReference>
<dbReference type="SUPFAM" id="SSF46785">
    <property type="entry name" value="Winged helix' DNA-binding domain"/>
    <property type="match status" value="1"/>
</dbReference>
<dbReference type="GO" id="GO:0008270">
    <property type="term" value="F:zinc ion binding"/>
    <property type="evidence" value="ECO:0007669"/>
    <property type="project" value="TreeGrafter"/>
</dbReference>
<protein>
    <submittedName>
        <fullName evidence="9">Transcriptional repressor</fullName>
    </submittedName>
</protein>
<keyword evidence="5" id="KW-0238">DNA-binding</keyword>
<organism evidence="9">
    <name type="scientific">Leptospirillum ferriphilum</name>
    <dbReference type="NCBI Taxonomy" id="178606"/>
    <lineage>
        <taxon>Bacteria</taxon>
        <taxon>Pseudomonadati</taxon>
        <taxon>Nitrospirota</taxon>
        <taxon>Nitrospiria</taxon>
        <taxon>Nitrospirales</taxon>
        <taxon>Nitrospiraceae</taxon>
        <taxon>Leptospirillum</taxon>
    </lineage>
</organism>
<comment type="caution">
    <text evidence="9">The sequence shown here is derived from an EMBL/GenBank/DDBJ whole genome shotgun (WGS) entry which is preliminary data.</text>
</comment>
<evidence type="ECO:0000256" key="1">
    <source>
        <dbReference type="ARBA" id="ARBA00007957"/>
    </source>
</evidence>
<reference evidence="9" key="1">
    <citation type="journal article" date="2020" name="mSystems">
        <title>Genome- and Community-Level Interaction Insights into Carbon Utilization and Element Cycling Functions of Hydrothermarchaeota in Hydrothermal Sediment.</title>
        <authorList>
            <person name="Zhou Z."/>
            <person name="Liu Y."/>
            <person name="Xu W."/>
            <person name="Pan J."/>
            <person name="Luo Z.H."/>
            <person name="Li M."/>
        </authorList>
    </citation>
    <scope>NUCLEOTIDE SEQUENCE [LARGE SCALE GENOMIC DNA]</scope>
    <source>
        <strain evidence="9">SpSt-902</strain>
    </source>
</reference>
<keyword evidence="6" id="KW-0804">Transcription</keyword>
<dbReference type="InterPro" id="IPR043135">
    <property type="entry name" value="Fur_C"/>
</dbReference>
<evidence type="ECO:0000256" key="8">
    <source>
        <dbReference type="SAM" id="MobiDB-lite"/>
    </source>
</evidence>
<feature type="binding site" evidence="7">
    <location>
        <position position="141"/>
    </location>
    <ligand>
        <name>Zn(2+)</name>
        <dbReference type="ChEBI" id="CHEBI:29105"/>
    </ligand>
</feature>
<dbReference type="InterPro" id="IPR036390">
    <property type="entry name" value="WH_DNA-bd_sf"/>
</dbReference>
<dbReference type="AlphaFoldDB" id="A0A7C3QUZ3"/>
<feature type="binding site" evidence="7">
    <location>
        <position position="104"/>
    </location>
    <ligand>
        <name>Zn(2+)</name>
        <dbReference type="ChEBI" id="CHEBI:29105"/>
    </ligand>
</feature>
<proteinExistence type="inferred from homology"/>
<dbReference type="Gene3D" id="3.30.1490.190">
    <property type="match status" value="1"/>
</dbReference>
<evidence type="ECO:0000256" key="2">
    <source>
        <dbReference type="ARBA" id="ARBA00022491"/>
    </source>
</evidence>
<evidence type="ECO:0000256" key="3">
    <source>
        <dbReference type="ARBA" id="ARBA00022833"/>
    </source>
</evidence>